<protein>
    <submittedName>
        <fullName evidence="1">Nucleotidyltransferase substrate binding protein, HI0074 family</fullName>
    </submittedName>
</protein>
<dbReference type="InterPro" id="IPR010235">
    <property type="entry name" value="HepT"/>
</dbReference>
<reference evidence="1" key="1">
    <citation type="submission" date="2019-02" db="EMBL/GenBank/DDBJ databases">
        <authorList>
            <person name="Gruber-Vodicka R. H."/>
            <person name="Seah K. B. B."/>
        </authorList>
    </citation>
    <scope>NUCLEOTIDE SEQUENCE</scope>
    <source>
        <strain evidence="1">BECK_DK47</strain>
    </source>
</reference>
<dbReference type="SUPFAM" id="SSF81593">
    <property type="entry name" value="Nucleotidyltransferase substrate binding subunit/domain"/>
    <property type="match status" value="1"/>
</dbReference>
<accession>A0A450TRW1</accession>
<keyword evidence="1" id="KW-0808">Transferase</keyword>
<evidence type="ECO:0000313" key="1">
    <source>
        <dbReference type="EMBL" id="VFJ71044.1"/>
    </source>
</evidence>
<proteinExistence type="predicted"/>
<gene>
    <name evidence="1" type="ORF">BECKDK2373B_GA0170837_13101</name>
</gene>
<dbReference type="Gene3D" id="1.20.120.330">
    <property type="entry name" value="Nucleotidyltransferases domain 2"/>
    <property type="match status" value="1"/>
</dbReference>
<organism evidence="1">
    <name type="scientific">Candidatus Kentrum sp. DK</name>
    <dbReference type="NCBI Taxonomy" id="2126562"/>
    <lineage>
        <taxon>Bacteria</taxon>
        <taxon>Pseudomonadati</taxon>
        <taxon>Pseudomonadota</taxon>
        <taxon>Gammaproteobacteria</taxon>
        <taxon>Candidatus Kentrum</taxon>
    </lineage>
</organism>
<name>A0A450TRW1_9GAMM</name>
<sequence>MDALSAVLDPYLLDGLQNGKAQKFEYTLELCWKTMKVFLRQQEGIDEASPKKITKAFYLSGHLAEDDYLGLIRAIDDRNKLSHIYEQAEFDLILSRLPGYAVLLRRTLRSLRKDGIEIQ</sequence>
<dbReference type="AlphaFoldDB" id="A0A450TRW1"/>
<dbReference type="Pfam" id="PF08780">
    <property type="entry name" value="NTase_sub_bind"/>
    <property type="match status" value="1"/>
</dbReference>
<dbReference type="GO" id="GO:0016740">
    <property type="term" value="F:transferase activity"/>
    <property type="evidence" value="ECO:0007669"/>
    <property type="project" value="UniProtKB-KW"/>
</dbReference>
<dbReference type="EMBL" id="CAADEX010000310">
    <property type="protein sequence ID" value="VFJ71044.1"/>
    <property type="molecule type" value="Genomic_DNA"/>
</dbReference>